<dbReference type="CDD" id="cd06530">
    <property type="entry name" value="S26_SPase_I"/>
    <property type="match status" value="1"/>
</dbReference>
<sequence length="121" mass="13546">MPLTYPFGMRGNHPLRHWPLRRFAVVEDSMRPTLRPGDGLLALRGGRIRRGQLRVFPDPTLPSRWLVKRVGEVRGTGATATFEARSDNPDAPGAVDSRRFGWVPAAGSYRVVWTVRAKAAR</sequence>
<gene>
    <name evidence="1" type="ORF">MAGR_52440</name>
</gene>
<dbReference type="InterPro" id="IPR019533">
    <property type="entry name" value="Peptidase_S26"/>
</dbReference>
<dbReference type="InterPro" id="IPR036286">
    <property type="entry name" value="LexA/Signal_pep-like_sf"/>
</dbReference>
<dbReference type="EMBL" id="BLKS01000001">
    <property type="protein sequence ID" value="GFG53803.1"/>
    <property type="molecule type" value="Genomic_DNA"/>
</dbReference>
<accession>A0A7I9W805</accession>
<evidence type="ECO:0000313" key="1">
    <source>
        <dbReference type="EMBL" id="GFG53803.1"/>
    </source>
</evidence>
<dbReference type="Gene3D" id="2.10.109.10">
    <property type="entry name" value="Umud Fragment, subunit A"/>
    <property type="match status" value="1"/>
</dbReference>
<dbReference type="GO" id="GO:0006465">
    <property type="term" value="P:signal peptide processing"/>
    <property type="evidence" value="ECO:0007669"/>
    <property type="project" value="InterPro"/>
</dbReference>
<dbReference type="Proteomes" id="UP000465302">
    <property type="component" value="Unassembled WGS sequence"/>
</dbReference>
<evidence type="ECO:0000313" key="2">
    <source>
        <dbReference type="Proteomes" id="UP000465302"/>
    </source>
</evidence>
<evidence type="ECO:0008006" key="3">
    <source>
        <dbReference type="Google" id="ProtNLM"/>
    </source>
</evidence>
<dbReference type="AlphaFoldDB" id="A0A7I9W805"/>
<organism evidence="1 2">
    <name type="scientific">Mycolicibacterium agri</name>
    <name type="common">Mycobacterium agri</name>
    <dbReference type="NCBI Taxonomy" id="36811"/>
    <lineage>
        <taxon>Bacteria</taxon>
        <taxon>Bacillati</taxon>
        <taxon>Actinomycetota</taxon>
        <taxon>Actinomycetes</taxon>
        <taxon>Mycobacteriales</taxon>
        <taxon>Mycobacteriaceae</taxon>
        <taxon>Mycolicibacterium</taxon>
    </lineage>
</organism>
<proteinExistence type="predicted"/>
<dbReference type="SUPFAM" id="SSF51306">
    <property type="entry name" value="LexA/Signal peptidase"/>
    <property type="match status" value="1"/>
</dbReference>
<comment type="caution">
    <text evidence="1">The sequence shown here is derived from an EMBL/GenBank/DDBJ whole genome shotgun (WGS) entry which is preliminary data.</text>
</comment>
<dbReference type="GO" id="GO:0004252">
    <property type="term" value="F:serine-type endopeptidase activity"/>
    <property type="evidence" value="ECO:0007669"/>
    <property type="project" value="InterPro"/>
</dbReference>
<protein>
    <recommendedName>
        <fullName evidence="3">S26 family signal peptidase</fullName>
    </recommendedName>
</protein>
<name>A0A7I9W805_MYCAG</name>
<reference evidence="1 2" key="1">
    <citation type="journal article" date="2019" name="Emerg. Microbes Infect.">
        <title>Comprehensive subspecies identification of 175 nontuberculous mycobacteria species based on 7547 genomic profiles.</title>
        <authorList>
            <person name="Matsumoto Y."/>
            <person name="Kinjo T."/>
            <person name="Motooka D."/>
            <person name="Nabeya D."/>
            <person name="Jung N."/>
            <person name="Uechi K."/>
            <person name="Horii T."/>
            <person name="Iida T."/>
            <person name="Fujita J."/>
            <person name="Nakamura S."/>
        </authorList>
    </citation>
    <scope>NUCLEOTIDE SEQUENCE [LARGE SCALE GENOMIC DNA]</scope>
    <source>
        <strain evidence="1 2">JCM 6377</strain>
    </source>
</reference>